<comment type="function">
    <text evidence="2">Catalyzes the hydrolysis of 5-hydroxyisourate (HIU) to 2-oxo-4-hydroxy-4-carboxy-5-ureidoimidazoline (OHCU).</text>
</comment>
<dbReference type="InterPro" id="IPR000895">
    <property type="entry name" value="Transthyretin/HIU_hydrolase"/>
</dbReference>
<dbReference type="InterPro" id="IPR003656">
    <property type="entry name" value="Znf_BED"/>
</dbReference>
<dbReference type="Gene3D" id="2.60.40.180">
    <property type="entry name" value="Transthyretin/hydroxyisourate hydrolase domain"/>
    <property type="match status" value="1"/>
</dbReference>
<comment type="subunit">
    <text evidence="4">Homotetramer.</text>
</comment>
<comment type="similarity">
    <text evidence="3">Belongs to the transthyretin family. 5-hydroxyisourate hydrolase subfamily.</text>
</comment>
<feature type="compositionally biased region" description="Polar residues" evidence="13">
    <location>
        <begin position="127"/>
        <end position="140"/>
    </location>
</feature>
<dbReference type="SUPFAM" id="SSF49472">
    <property type="entry name" value="Transthyretin (synonym: prealbumin)"/>
    <property type="match status" value="1"/>
</dbReference>
<dbReference type="PRINTS" id="PR00189">
    <property type="entry name" value="TRNSTHYRETIN"/>
</dbReference>
<keyword evidence="7" id="KW-0479">Metal-binding</keyword>
<proteinExistence type="inferred from homology"/>
<dbReference type="GO" id="GO:0033971">
    <property type="term" value="F:hydroxyisourate hydrolase activity"/>
    <property type="evidence" value="ECO:0007669"/>
    <property type="project" value="UniProtKB-EC"/>
</dbReference>
<feature type="binding site" evidence="11">
    <location>
        <position position="300"/>
    </location>
    <ligand>
        <name>substrate</name>
    </ligand>
</feature>
<feature type="binding site" evidence="11">
    <location>
        <position position="403"/>
    </location>
    <ligand>
        <name>substrate</name>
    </ligand>
</feature>
<dbReference type="GO" id="GO:0008270">
    <property type="term" value="F:zinc ion binding"/>
    <property type="evidence" value="ECO:0007669"/>
    <property type="project" value="UniProtKB-KW"/>
</dbReference>
<dbReference type="InterPro" id="IPR023416">
    <property type="entry name" value="Transthyretin/HIU_hydrolase_d"/>
</dbReference>
<dbReference type="InterPro" id="IPR036817">
    <property type="entry name" value="Transthyretin/HIU_hydrolase_sf"/>
</dbReference>
<dbReference type="EMBL" id="AVOT02028211">
    <property type="protein sequence ID" value="MBW0520623.1"/>
    <property type="molecule type" value="Genomic_DNA"/>
</dbReference>
<keyword evidence="6" id="KW-0659">Purine metabolism</keyword>
<feature type="domain" description="BED-type" evidence="14">
    <location>
        <begin position="184"/>
        <end position="242"/>
    </location>
</feature>
<dbReference type="Pfam" id="PF00576">
    <property type="entry name" value="Transthyretin"/>
    <property type="match status" value="1"/>
</dbReference>
<dbReference type="GO" id="GO:0006144">
    <property type="term" value="P:purine nucleobase metabolic process"/>
    <property type="evidence" value="ECO:0007669"/>
    <property type="project" value="UniProtKB-KW"/>
</dbReference>
<evidence type="ECO:0000256" key="10">
    <source>
        <dbReference type="ARBA" id="ARBA00022833"/>
    </source>
</evidence>
<protein>
    <recommendedName>
        <fullName evidence="5">hydroxyisourate hydrolase</fullName>
        <ecNumber evidence="5">3.5.2.17</ecNumber>
    </recommendedName>
</protein>
<organism evidence="15 16">
    <name type="scientific">Austropuccinia psidii MF-1</name>
    <dbReference type="NCBI Taxonomy" id="1389203"/>
    <lineage>
        <taxon>Eukaryota</taxon>
        <taxon>Fungi</taxon>
        <taxon>Dikarya</taxon>
        <taxon>Basidiomycota</taxon>
        <taxon>Pucciniomycotina</taxon>
        <taxon>Pucciniomycetes</taxon>
        <taxon>Pucciniales</taxon>
        <taxon>Sphaerophragmiaceae</taxon>
        <taxon>Austropuccinia</taxon>
    </lineage>
</organism>
<evidence type="ECO:0000256" key="7">
    <source>
        <dbReference type="ARBA" id="ARBA00022723"/>
    </source>
</evidence>
<dbReference type="PANTHER" id="PTHR10395:SF7">
    <property type="entry name" value="5-HYDROXYISOURATE HYDROLASE"/>
    <property type="match status" value="1"/>
</dbReference>
<evidence type="ECO:0000256" key="1">
    <source>
        <dbReference type="ARBA" id="ARBA00001043"/>
    </source>
</evidence>
<sequence length="406" mass="45759">MSFNFYIKSSNNLLKTDTIFWVYSRLLVWNDAGIKDLKNQEIKPQIHLNNPSNLNPSTSNTSNIDQSITSPIILSILTPSLDQDHSKLNILNQETHQDKLNNNQDQLNLNHHLNHLNHHQIQTQNQKFNPSIISRPSSPETHSDLPIPSIKPDSSASSPNLPIQSPSTNDSIQSIKLKIRSGGRPKDPVWVYFNTDRNGSEDRATCKYCGWIIERPKAFRMRDHVAQCTQIDPYHRNEMTRLIAMKEAASAAKQEEKAQMATTGITTDLFGSTSKKRRVELPLLQKSLSTSSGKSPITCHVLDATCGKPGDQMGLRLDRLTTDGFILLANGTTNSDGRCNTLLPSDNRPEAGVYKVTFFTNEFYQKKGITSFYPFVEITFEIKNPNEHHHIPLLLSPYAFSTYRGS</sequence>
<feature type="compositionally biased region" description="Polar residues" evidence="13">
    <location>
        <begin position="152"/>
        <end position="171"/>
    </location>
</feature>
<keyword evidence="9" id="KW-0378">Hydrolase</keyword>
<dbReference type="PROSITE" id="PS50808">
    <property type="entry name" value="ZF_BED"/>
    <property type="match status" value="1"/>
</dbReference>
<dbReference type="OrthoDB" id="10265230at2759"/>
<evidence type="ECO:0000313" key="15">
    <source>
        <dbReference type="EMBL" id="MBW0520623.1"/>
    </source>
</evidence>
<keyword evidence="16" id="KW-1185">Reference proteome</keyword>
<dbReference type="EC" id="3.5.2.17" evidence="5"/>
<comment type="catalytic activity">
    <reaction evidence="1">
        <text>5-hydroxyisourate + H2O = 5-hydroxy-2-oxo-4-ureido-2,5-dihydro-1H-imidazole-5-carboxylate + H(+)</text>
        <dbReference type="Rhea" id="RHEA:23736"/>
        <dbReference type="ChEBI" id="CHEBI:15377"/>
        <dbReference type="ChEBI" id="CHEBI:15378"/>
        <dbReference type="ChEBI" id="CHEBI:18072"/>
        <dbReference type="ChEBI" id="CHEBI:58639"/>
        <dbReference type="EC" id="3.5.2.17"/>
    </reaction>
</comment>
<keyword evidence="10" id="KW-0862">Zinc</keyword>
<dbReference type="NCBIfam" id="TIGR02962">
    <property type="entry name" value="hdxy_isourate"/>
    <property type="match status" value="1"/>
</dbReference>
<dbReference type="SMART" id="SM00095">
    <property type="entry name" value="TR_THY"/>
    <property type="match status" value="1"/>
</dbReference>
<dbReference type="FunFam" id="2.60.40.180:FF:000005">
    <property type="entry name" value="5-hydroxyisourate hydrolase"/>
    <property type="match status" value="1"/>
</dbReference>
<evidence type="ECO:0000256" key="12">
    <source>
        <dbReference type="PROSITE-ProRule" id="PRU00027"/>
    </source>
</evidence>
<keyword evidence="8 12" id="KW-0863">Zinc-finger</keyword>
<evidence type="ECO:0000256" key="5">
    <source>
        <dbReference type="ARBA" id="ARBA00012609"/>
    </source>
</evidence>
<dbReference type="InterPro" id="IPR014306">
    <property type="entry name" value="Hydroxyisourate_hydrolase"/>
</dbReference>
<feature type="binding site" evidence="11">
    <location>
        <position position="338"/>
    </location>
    <ligand>
        <name>substrate</name>
    </ligand>
</feature>
<dbReference type="GO" id="GO:0003677">
    <property type="term" value="F:DNA binding"/>
    <property type="evidence" value="ECO:0007669"/>
    <property type="project" value="InterPro"/>
</dbReference>
<evidence type="ECO:0000256" key="2">
    <source>
        <dbReference type="ARBA" id="ARBA00002704"/>
    </source>
</evidence>
<dbReference type="AlphaFoldDB" id="A0A9Q3EGC5"/>
<dbReference type="PANTHER" id="PTHR10395">
    <property type="entry name" value="URICASE AND TRANSTHYRETIN-RELATED"/>
    <property type="match status" value="1"/>
</dbReference>
<evidence type="ECO:0000256" key="8">
    <source>
        <dbReference type="ARBA" id="ARBA00022771"/>
    </source>
</evidence>
<evidence type="ECO:0000313" key="16">
    <source>
        <dbReference type="Proteomes" id="UP000765509"/>
    </source>
</evidence>
<evidence type="ECO:0000256" key="13">
    <source>
        <dbReference type="SAM" id="MobiDB-lite"/>
    </source>
</evidence>
<comment type="caution">
    <text evidence="15">The sequence shown here is derived from an EMBL/GenBank/DDBJ whole genome shotgun (WGS) entry which is preliminary data.</text>
</comment>
<name>A0A9Q3EGC5_9BASI</name>
<evidence type="ECO:0000256" key="6">
    <source>
        <dbReference type="ARBA" id="ARBA00022631"/>
    </source>
</evidence>
<accession>A0A9Q3EGC5</accession>
<gene>
    <name evidence="15" type="ORF">O181_060338</name>
</gene>
<evidence type="ECO:0000256" key="4">
    <source>
        <dbReference type="ARBA" id="ARBA00011881"/>
    </source>
</evidence>
<dbReference type="Proteomes" id="UP000765509">
    <property type="component" value="Unassembled WGS sequence"/>
</dbReference>
<evidence type="ECO:0000256" key="11">
    <source>
        <dbReference type="PIRSR" id="PIRSR600895-51"/>
    </source>
</evidence>
<feature type="region of interest" description="Disordered" evidence="13">
    <location>
        <begin position="121"/>
        <end position="171"/>
    </location>
</feature>
<reference evidence="15" key="1">
    <citation type="submission" date="2021-03" db="EMBL/GenBank/DDBJ databases">
        <title>Draft genome sequence of rust myrtle Austropuccinia psidii MF-1, a brazilian biotype.</title>
        <authorList>
            <person name="Quecine M.C."/>
            <person name="Pachon D.M.R."/>
            <person name="Bonatelli M.L."/>
            <person name="Correr F.H."/>
            <person name="Franceschini L.M."/>
            <person name="Leite T.F."/>
            <person name="Margarido G.R.A."/>
            <person name="Almeida C.A."/>
            <person name="Ferrarezi J.A."/>
            <person name="Labate C.A."/>
        </authorList>
    </citation>
    <scope>NUCLEOTIDE SEQUENCE</scope>
    <source>
        <strain evidence="15">MF-1</strain>
    </source>
</reference>
<evidence type="ECO:0000256" key="3">
    <source>
        <dbReference type="ARBA" id="ARBA00009850"/>
    </source>
</evidence>
<dbReference type="CDD" id="cd05822">
    <property type="entry name" value="TLP_HIUase"/>
    <property type="match status" value="1"/>
</dbReference>
<evidence type="ECO:0000256" key="9">
    <source>
        <dbReference type="ARBA" id="ARBA00022801"/>
    </source>
</evidence>
<evidence type="ECO:0000259" key="14">
    <source>
        <dbReference type="PROSITE" id="PS50808"/>
    </source>
</evidence>